<dbReference type="InterPro" id="IPR001763">
    <property type="entry name" value="Rhodanese-like_dom"/>
</dbReference>
<reference evidence="2" key="1">
    <citation type="submission" date="2022-07" db="EMBL/GenBank/DDBJ databases">
        <title>Taxonomic analysis of Microcella humidisoli nov. sp., isolated from riverside soil.</title>
        <authorList>
            <person name="Molina K.M."/>
            <person name="Kim S.B."/>
        </authorList>
    </citation>
    <scope>NUCLEOTIDE SEQUENCE</scope>
    <source>
        <strain evidence="2">MMS21-STM10</strain>
    </source>
</reference>
<dbReference type="CDD" id="cd00158">
    <property type="entry name" value="RHOD"/>
    <property type="match status" value="1"/>
</dbReference>
<evidence type="ECO:0000313" key="2">
    <source>
        <dbReference type="EMBL" id="UTT62047.1"/>
    </source>
</evidence>
<dbReference type="PANTHER" id="PTHR43031:SF17">
    <property type="entry name" value="SULFURTRANSFERASE YTWF-RELATED"/>
    <property type="match status" value="1"/>
</dbReference>
<dbReference type="InterPro" id="IPR036873">
    <property type="entry name" value="Rhodanese-like_dom_sf"/>
</dbReference>
<protein>
    <submittedName>
        <fullName evidence="2">Rhodanese-like domain-containing protein</fullName>
    </submittedName>
</protein>
<sequence>MADEITVDQLVLERERGATVIDVREVDEYIAAHVPGVRLVPLGTIPDALDALPRDETVYIICHSGARSLRAADFLNAQGFDAVSVAGGTSAWVQRGLDYATGDDR</sequence>
<proteinExistence type="predicted"/>
<dbReference type="RefSeq" id="WP_255159188.1">
    <property type="nucleotide sequence ID" value="NZ_CP101497.1"/>
</dbReference>
<keyword evidence="3" id="KW-1185">Reference proteome</keyword>
<dbReference type="SMART" id="SM00450">
    <property type="entry name" value="RHOD"/>
    <property type="match status" value="1"/>
</dbReference>
<feature type="domain" description="Rhodanese" evidence="1">
    <location>
        <begin position="14"/>
        <end position="101"/>
    </location>
</feature>
<evidence type="ECO:0000313" key="3">
    <source>
        <dbReference type="Proteomes" id="UP001060039"/>
    </source>
</evidence>
<dbReference type="PROSITE" id="PS50206">
    <property type="entry name" value="RHODANESE_3"/>
    <property type="match status" value="1"/>
</dbReference>
<dbReference type="Gene3D" id="3.40.250.10">
    <property type="entry name" value="Rhodanese-like domain"/>
    <property type="match status" value="1"/>
</dbReference>
<dbReference type="EMBL" id="CP101497">
    <property type="protein sequence ID" value="UTT62047.1"/>
    <property type="molecule type" value="Genomic_DNA"/>
</dbReference>
<gene>
    <name evidence="2" type="ORF">NNL39_10260</name>
</gene>
<accession>A0ABY5FV99</accession>
<name>A0ABY5FV99_9MICO</name>
<organism evidence="2 3">
    <name type="scientific">Microcella humidisoli</name>
    <dbReference type="NCBI Taxonomy" id="2963406"/>
    <lineage>
        <taxon>Bacteria</taxon>
        <taxon>Bacillati</taxon>
        <taxon>Actinomycetota</taxon>
        <taxon>Actinomycetes</taxon>
        <taxon>Micrococcales</taxon>
        <taxon>Microbacteriaceae</taxon>
        <taxon>Microcella</taxon>
    </lineage>
</organism>
<evidence type="ECO:0000259" key="1">
    <source>
        <dbReference type="PROSITE" id="PS50206"/>
    </source>
</evidence>
<dbReference type="InterPro" id="IPR050229">
    <property type="entry name" value="GlpE_sulfurtransferase"/>
</dbReference>
<dbReference type="SUPFAM" id="SSF52821">
    <property type="entry name" value="Rhodanese/Cell cycle control phosphatase"/>
    <property type="match status" value="1"/>
</dbReference>
<dbReference type="PANTHER" id="PTHR43031">
    <property type="entry name" value="FAD-DEPENDENT OXIDOREDUCTASE"/>
    <property type="match status" value="1"/>
</dbReference>
<dbReference type="Proteomes" id="UP001060039">
    <property type="component" value="Chromosome"/>
</dbReference>
<dbReference type="Pfam" id="PF00581">
    <property type="entry name" value="Rhodanese"/>
    <property type="match status" value="1"/>
</dbReference>